<dbReference type="InterPro" id="IPR058582">
    <property type="entry name" value="KH_NusA_2nd"/>
</dbReference>
<keyword evidence="6 7" id="KW-0804">Transcription</keyword>
<evidence type="ECO:0000256" key="8">
    <source>
        <dbReference type="SAM" id="MobiDB-lite"/>
    </source>
</evidence>
<evidence type="ECO:0000259" key="9">
    <source>
        <dbReference type="PROSITE" id="PS50126"/>
    </source>
</evidence>
<gene>
    <name evidence="7" type="primary">nusA</name>
    <name evidence="10" type="ORF">A2639_02050</name>
</gene>
<dbReference type="SMART" id="SM00322">
    <property type="entry name" value="KH"/>
    <property type="match status" value="2"/>
</dbReference>
<dbReference type="CDD" id="cd22529">
    <property type="entry name" value="KH-II_NusA_rpt2"/>
    <property type="match status" value="1"/>
</dbReference>
<dbReference type="EMBL" id="MHOL01000004">
    <property type="protein sequence ID" value="OGZ63294.1"/>
    <property type="molecule type" value="Genomic_DNA"/>
</dbReference>
<dbReference type="GO" id="GO:0031564">
    <property type="term" value="P:transcription antitermination"/>
    <property type="evidence" value="ECO:0007669"/>
    <property type="project" value="UniProtKB-UniRule"/>
</dbReference>
<dbReference type="InterPro" id="IPR013735">
    <property type="entry name" value="TF_NusA_N"/>
</dbReference>
<comment type="subunit">
    <text evidence="7">Monomer. Binds directly to the core enzyme of the DNA-dependent RNA polymerase and to nascent RNA.</text>
</comment>
<dbReference type="InterPro" id="IPR010213">
    <property type="entry name" value="TF_NusA"/>
</dbReference>
<name>A0A1G2HL94_9BACT</name>
<dbReference type="Pfam" id="PF26594">
    <property type="entry name" value="KH_NusA_2nd"/>
    <property type="match status" value="1"/>
</dbReference>
<proteinExistence type="inferred from homology"/>
<keyword evidence="5 7" id="KW-0805">Transcription regulation</keyword>
<dbReference type="InterPro" id="IPR030842">
    <property type="entry name" value="TF_NusA_bacterial"/>
</dbReference>
<evidence type="ECO:0000256" key="2">
    <source>
        <dbReference type="ARBA" id="ARBA00022490"/>
    </source>
</evidence>
<evidence type="ECO:0000256" key="1">
    <source>
        <dbReference type="ARBA" id="ARBA00022472"/>
    </source>
</evidence>
<dbReference type="PROSITE" id="PS50084">
    <property type="entry name" value="KH_TYPE_1"/>
    <property type="match status" value="1"/>
</dbReference>
<comment type="similarity">
    <text evidence="7">Belongs to the NusA family.</text>
</comment>
<comment type="subcellular location">
    <subcellularLocation>
        <location evidence="7">Cytoplasm</location>
    </subcellularLocation>
</comment>
<keyword evidence="1 7" id="KW-0806">Transcription termination</keyword>
<dbReference type="SUPFAM" id="SSF69705">
    <property type="entry name" value="Transcription factor NusA, N-terminal domain"/>
    <property type="match status" value="1"/>
</dbReference>
<comment type="caution">
    <text evidence="10">The sequence shown here is derived from an EMBL/GenBank/DDBJ whole genome shotgun (WGS) entry which is preliminary data.</text>
</comment>
<dbReference type="GO" id="GO:0005829">
    <property type="term" value="C:cytosol"/>
    <property type="evidence" value="ECO:0007669"/>
    <property type="project" value="TreeGrafter"/>
</dbReference>
<feature type="region of interest" description="Disordered" evidence="8">
    <location>
        <begin position="382"/>
        <end position="453"/>
    </location>
</feature>
<dbReference type="InterPro" id="IPR004087">
    <property type="entry name" value="KH_dom"/>
</dbReference>
<sequence>MKSFQRALGQIAEVRGISPEVIIETLEAAIATAYKKDYGQKGQKIKAKFNPVSGDVKFWQVKLVVDESMLYTEEEIEALKEKKIMPSEDFDRVVEGQEAPKKVVYNPEKHVMLDEAKKKNLDIKLGEELEIPLVSKQDYGRIAAQTAKQVILQKIREAEKDVIASEYRSKEGEIISGIVQRIEGNTALIDIGKTLGILNKEEQIPGEFYRQGQRLKFYILKVQETPKGSVVLLSRAYPKLVSRLFELEVPEISSSIVVINSISREPGFRTKMAVSSTEERIDPIGSCVGQRGTRIMAVINELGGEKIDVIAFDKDPEKFITNALSPAKVAGVKIEDKNTAVVFVNEDQLSLAIGKDGRNVRLASNLTGWKIDVKANKPILQKNAETNAESSGNKDEKSEEEKPKRKIRKSKKTKEVEEALESKEEPPVESIDVAQDKEKVEEASTEGKPEETK</sequence>
<dbReference type="GO" id="GO:0006353">
    <property type="term" value="P:DNA-templated transcription termination"/>
    <property type="evidence" value="ECO:0007669"/>
    <property type="project" value="UniProtKB-UniRule"/>
</dbReference>
<evidence type="ECO:0000256" key="6">
    <source>
        <dbReference type="ARBA" id="ARBA00023163"/>
    </source>
</evidence>
<comment type="function">
    <text evidence="7">Participates in both transcription termination and antitermination.</text>
</comment>
<dbReference type="Gene3D" id="3.30.300.20">
    <property type="match status" value="2"/>
</dbReference>
<dbReference type="NCBIfam" id="TIGR01953">
    <property type="entry name" value="NusA"/>
    <property type="match status" value="1"/>
</dbReference>
<organism evidence="10 11">
    <name type="scientific">Candidatus Staskawiczbacteria bacterium RIFCSPHIGHO2_01_FULL_34_27</name>
    <dbReference type="NCBI Taxonomy" id="1802199"/>
    <lineage>
        <taxon>Bacteria</taxon>
        <taxon>Candidatus Staskawicziibacteriota</taxon>
    </lineage>
</organism>
<dbReference type="PANTHER" id="PTHR22648">
    <property type="entry name" value="TRANSCRIPTION TERMINATION FACTOR NUSA"/>
    <property type="match status" value="1"/>
</dbReference>
<dbReference type="SMART" id="SM00316">
    <property type="entry name" value="S1"/>
    <property type="match status" value="1"/>
</dbReference>
<feature type="compositionally biased region" description="Basic and acidic residues" evidence="8">
    <location>
        <begin position="392"/>
        <end position="403"/>
    </location>
</feature>
<dbReference type="SUPFAM" id="SSF54814">
    <property type="entry name" value="Prokaryotic type KH domain (KH-domain type II)"/>
    <property type="match status" value="2"/>
</dbReference>
<dbReference type="InterPro" id="IPR025249">
    <property type="entry name" value="TF_NusA_KH_1st"/>
</dbReference>
<feature type="domain" description="S1 motif" evidence="9">
    <location>
        <begin position="172"/>
        <end position="235"/>
    </location>
</feature>
<dbReference type="HAMAP" id="MF_00945_B">
    <property type="entry name" value="NusA_B"/>
    <property type="match status" value="1"/>
</dbReference>
<dbReference type="PANTHER" id="PTHR22648:SF0">
    <property type="entry name" value="TRANSCRIPTION TERMINATION_ANTITERMINATION PROTEIN NUSA"/>
    <property type="match status" value="1"/>
</dbReference>
<dbReference type="InterPro" id="IPR009019">
    <property type="entry name" value="KH_sf_prok-type"/>
</dbReference>
<dbReference type="InterPro" id="IPR012340">
    <property type="entry name" value="NA-bd_OB-fold"/>
</dbReference>
<dbReference type="FunFam" id="3.30.300.20:FF:000005">
    <property type="entry name" value="Transcription termination/antitermination protein NusA"/>
    <property type="match status" value="1"/>
</dbReference>
<dbReference type="Pfam" id="PF08529">
    <property type="entry name" value="NusA_N"/>
    <property type="match status" value="2"/>
</dbReference>
<protein>
    <recommendedName>
        <fullName evidence="7">Transcription termination/antitermination protein NusA</fullName>
    </recommendedName>
</protein>
<dbReference type="PROSITE" id="PS50126">
    <property type="entry name" value="S1"/>
    <property type="match status" value="1"/>
</dbReference>
<dbReference type="Gene3D" id="3.30.1480.10">
    <property type="entry name" value="NusA, N-terminal domain"/>
    <property type="match status" value="1"/>
</dbReference>
<dbReference type="CDD" id="cd02134">
    <property type="entry name" value="KH-II_NusA_rpt1"/>
    <property type="match status" value="1"/>
</dbReference>
<dbReference type="Pfam" id="PF00575">
    <property type="entry name" value="S1"/>
    <property type="match status" value="1"/>
</dbReference>
<dbReference type="AlphaFoldDB" id="A0A1G2HL94"/>
<dbReference type="InterPro" id="IPR003029">
    <property type="entry name" value="S1_domain"/>
</dbReference>
<dbReference type="SUPFAM" id="SSF50249">
    <property type="entry name" value="Nucleic acid-binding proteins"/>
    <property type="match status" value="1"/>
</dbReference>
<evidence type="ECO:0000256" key="3">
    <source>
        <dbReference type="ARBA" id="ARBA00022814"/>
    </source>
</evidence>
<dbReference type="Gene3D" id="2.40.50.140">
    <property type="entry name" value="Nucleic acid-binding proteins"/>
    <property type="match status" value="1"/>
</dbReference>
<evidence type="ECO:0000313" key="10">
    <source>
        <dbReference type="EMBL" id="OGZ63294.1"/>
    </source>
</evidence>
<feature type="compositionally biased region" description="Basic and acidic residues" evidence="8">
    <location>
        <begin position="413"/>
        <end position="426"/>
    </location>
</feature>
<evidence type="ECO:0000256" key="7">
    <source>
        <dbReference type="HAMAP-Rule" id="MF_00945"/>
    </source>
</evidence>
<dbReference type="InterPro" id="IPR015946">
    <property type="entry name" value="KH_dom-like_a/b"/>
</dbReference>
<accession>A0A1G2HL94</accession>
<dbReference type="Proteomes" id="UP000178991">
    <property type="component" value="Unassembled WGS sequence"/>
</dbReference>
<evidence type="ECO:0000256" key="4">
    <source>
        <dbReference type="ARBA" id="ARBA00022884"/>
    </source>
</evidence>
<dbReference type="CDD" id="cd04455">
    <property type="entry name" value="S1_NusA"/>
    <property type="match status" value="1"/>
</dbReference>
<evidence type="ECO:0000313" key="11">
    <source>
        <dbReference type="Proteomes" id="UP000178991"/>
    </source>
</evidence>
<evidence type="ECO:0000256" key="5">
    <source>
        <dbReference type="ARBA" id="ARBA00023015"/>
    </source>
</evidence>
<dbReference type="GO" id="GO:0003700">
    <property type="term" value="F:DNA-binding transcription factor activity"/>
    <property type="evidence" value="ECO:0007669"/>
    <property type="project" value="InterPro"/>
</dbReference>
<keyword evidence="2 7" id="KW-0963">Cytoplasm</keyword>
<feature type="compositionally biased region" description="Basic and acidic residues" evidence="8">
    <location>
        <begin position="434"/>
        <end position="453"/>
    </location>
</feature>
<keyword evidence="3 7" id="KW-0889">Transcription antitermination</keyword>
<dbReference type="FunFam" id="3.30.300.20:FF:000002">
    <property type="entry name" value="Transcription termination/antitermination protein NusA"/>
    <property type="match status" value="1"/>
</dbReference>
<dbReference type="InterPro" id="IPR036555">
    <property type="entry name" value="NusA_N_sf"/>
</dbReference>
<dbReference type="Pfam" id="PF13184">
    <property type="entry name" value="KH_NusA_1st"/>
    <property type="match status" value="1"/>
</dbReference>
<keyword evidence="4 7" id="KW-0694">RNA-binding</keyword>
<reference evidence="10 11" key="1">
    <citation type="journal article" date="2016" name="Nat. Commun.">
        <title>Thousands of microbial genomes shed light on interconnected biogeochemical processes in an aquifer system.</title>
        <authorList>
            <person name="Anantharaman K."/>
            <person name="Brown C.T."/>
            <person name="Hug L.A."/>
            <person name="Sharon I."/>
            <person name="Castelle C.J."/>
            <person name="Probst A.J."/>
            <person name="Thomas B.C."/>
            <person name="Singh A."/>
            <person name="Wilkins M.J."/>
            <person name="Karaoz U."/>
            <person name="Brodie E.L."/>
            <person name="Williams K.H."/>
            <person name="Hubbard S.S."/>
            <person name="Banfield J.F."/>
        </authorList>
    </citation>
    <scope>NUCLEOTIDE SEQUENCE [LARGE SCALE GENOMIC DNA]</scope>
</reference>
<dbReference type="GO" id="GO:0003723">
    <property type="term" value="F:RNA binding"/>
    <property type="evidence" value="ECO:0007669"/>
    <property type="project" value="UniProtKB-UniRule"/>
</dbReference>